<dbReference type="OrthoDB" id="9788127at2"/>
<proteinExistence type="predicted"/>
<dbReference type="Proteomes" id="UP000250079">
    <property type="component" value="Chromosome"/>
</dbReference>
<dbReference type="InterPro" id="IPR023168">
    <property type="entry name" value="GatB_Yqey_C_2"/>
</dbReference>
<dbReference type="InterPro" id="IPR042184">
    <property type="entry name" value="YqeY/Aim41_N"/>
</dbReference>
<gene>
    <name evidence="1" type="ORF">IMCC3135_05145</name>
</gene>
<dbReference type="InterPro" id="IPR019004">
    <property type="entry name" value="YqeY/Aim41"/>
</dbReference>
<dbReference type="InterPro" id="IPR003789">
    <property type="entry name" value="Asn/Gln_tRNA_amidoTrase-B-like"/>
</dbReference>
<dbReference type="AlphaFoldDB" id="A0A2Z2NIH1"/>
<dbReference type="Gene3D" id="1.10.10.410">
    <property type="match status" value="1"/>
</dbReference>
<reference evidence="1 2" key="1">
    <citation type="submission" date="2016-12" db="EMBL/GenBank/DDBJ databases">
        <authorList>
            <person name="Song W.-J."/>
            <person name="Kurnit D.M."/>
        </authorList>
    </citation>
    <scope>NUCLEOTIDE SEQUENCE [LARGE SCALE GENOMIC DNA]</scope>
    <source>
        <strain evidence="1 2">IMCC3135</strain>
    </source>
</reference>
<dbReference type="GO" id="GO:0016884">
    <property type="term" value="F:carbon-nitrogen ligase activity, with glutamine as amido-N-donor"/>
    <property type="evidence" value="ECO:0007669"/>
    <property type="project" value="InterPro"/>
</dbReference>
<evidence type="ECO:0008006" key="3">
    <source>
        <dbReference type="Google" id="ProtNLM"/>
    </source>
</evidence>
<dbReference type="EMBL" id="CP018632">
    <property type="protein sequence ID" value="ASJ71142.1"/>
    <property type="molecule type" value="Genomic_DNA"/>
</dbReference>
<accession>A0A2Z2NIH1</accession>
<sequence length="150" mass="16674">MSETRQRVLDDIKTAMKAGEKPRLAILRLISAAFKQKEIDERIDLDEPTVIALLDKLLKQRRESISQYSAAGRDDLVAQEQIEIELIQTYMPEALSEAEVHALIDSAIVETGADSVKDMGKVMALVKPQLQGRADMSIVSKSIKDRLTPA</sequence>
<dbReference type="SUPFAM" id="SSF89095">
    <property type="entry name" value="GatB/YqeY motif"/>
    <property type="match status" value="1"/>
</dbReference>
<protein>
    <recommendedName>
        <fullName evidence="3">Yqey-like protein</fullName>
    </recommendedName>
</protein>
<dbReference type="Pfam" id="PF09424">
    <property type="entry name" value="YqeY"/>
    <property type="match status" value="1"/>
</dbReference>
<keyword evidence="2" id="KW-1185">Reference proteome</keyword>
<dbReference type="PANTHER" id="PTHR28055:SF1">
    <property type="entry name" value="ALTERED INHERITANCE OF MITOCHONDRIA PROTEIN 41, MITOCHONDRIAL"/>
    <property type="match status" value="1"/>
</dbReference>
<evidence type="ECO:0000313" key="1">
    <source>
        <dbReference type="EMBL" id="ASJ71142.1"/>
    </source>
</evidence>
<evidence type="ECO:0000313" key="2">
    <source>
        <dbReference type="Proteomes" id="UP000250079"/>
    </source>
</evidence>
<name>A0A2Z2NIH1_9GAMM</name>
<dbReference type="PANTHER" id="PTHR28055">
    <property type="entry name" value="ALTERED INHERITANCE OF MITOCHONDRIA PROTEIN 41, MITOCHONDRIAL"/>
    <property type="match status" value="1"/>
</dbReference>
<dbReference type="RefSeq" id="WP_088916617.1">
    <property type="nucleotide sequence ID" value="NZ_CP018632.1"/>
</dbReference>
<dbReference type="KEGG" id="gai:IMCC3135_05145"/>
<dbReference type="Gene3D" id="1.10.1510.10">
    <property type="entry name" value="Uncharacterised protein YqeY/AIM41 PF09424, N-terminal domain"/>
    <property type="match status" value="1"/>
</dbReference>
<organism evidence="1 2">
    <name type="scientific">Granulosicoccus antarcticus IMCC3135</name>
    <dbReference type="NCBI Taxonomy" id="1192854"/>
    <lineage>
        <taxon>Bacteria</taxon>
        <taxon>Pseudomonadati</taxon>
        <taxon>Pseudomonadota</taxon>
        <taxon>Gammaproteobacteria</taxon>
        <taxon>Chromatiales</taxon>
        <taxon>Granulosicoccaceae</taxon>
        <taxon>Granulosicoccus</taxon>
    </lineage>
</organism>